<dbReference type="GO" id="GO:0005739">
    <property type="term" value="C:mitochondrion"/>
    <property type="evidence" value="ECO:0007669"/>
    <property type="project" value="InterPro"/>
</dbReference>
<feature type="transmembrane region" description="Helical" evidence="7">
    <location>
        <begin position="186"/>
        <end position="205"/>
    </location>
</feature>
<keyword evidence="3 5" id="KW-0812">Transmembrane</keyword>
<evidence type="ECO:0000256" key="4">
    <source>
        <dbReference type="ARBA" id="ARBA00023136"/>
    </source>
</evidence>
<gene>
    <name evidence="9 10 11" type="primary">LOC106173260</name>
</gene>
<organism evidence="8 9">
    <name type="scientific">Lingula anatina</name>
    <name type="common">Brachiopod</name>
    <name type="synonym">Lingula unguis</name>
    <dbReference type="NCBI Taxonomy" id="7574"/>
    <lineage>
        <taxon>Eukaryota</taxon>
        <taxon>Metazoa</taxon>
        <taxon>Spiralia</taxon>
        <taxon>Lophotrochozoa</taxon>
        <taxon>Brachiopoda</taxon>
        <taxon>Linguliformea</taxon>
        <taxon>Lingulata</taxon>
        <taxon>Lingulida</taxon>
        <taxon>Linguloidea</taxon>
        <taxon>Lingulidae</taxon>
        <taxon>Lingula</taxon>
    </lineage>
</organism>
<dbReference type="KEGG" id="lak:106173260"/>
<dbReference type="GeneID" id="106173260"/>
<feature type="repeat" description="Solcar" evidence="5">
    <location>
        <begin position="222"/>
        <end position="302"/>
    </location>
</feature>
<dbReference type="RefSeq" id="XP_013409779.1">
    <property type="nucleotide sequence ID" value="XM_013554325.2"/>
</dbReference>
<name>A0A1S3JHE3_LINAN</name>
<evidence type="ECO:0000313" key="11">
    <source>
        <dbReference type="RefSeq" id="XP_013409780.1"/>
    </source>
</evidence>
<accession>A0A1S3JHE3</accession>
<dbReference type="PROSITE" id="PS50920">
    <property type="entry name" value="SOLCAR"/>
    <property type="match status" value="3"/>
</dbReference>
<evidence type="ECO:0000313" key="8">
    <source>
        <dbReference type="Proteomes" id="UP000085678"/>
    </source>
</evidence>
<comment type="subcellular location">
    <subcellularLocation>
        <location evidence="1">Membrane</location>
        <topology evidence="1">Multi-pass membrane protein</topology>
    </subcellularLocation>
</comment>
<evidence type="ECO:0000256" key="2">
    <source>
        <dbReference type="ARBA" id="ARBA00006375"/>
    </source>
</evidence>
<protein>
    <submittedName>
        <fullName evidence="9 10">Solute carrier family 25 member 44</fullName>
    </submittedName>
</protein>
<evidence type="ECO:0000313" key="10">
    <source>
        <dbReference type="RefSeq" id="XP_013409779.1"/>
    </source>
</evidence>
<feature type="transmembrane region" description="Helical" evidence="7">
    <location>
        <begin position="20"/>
        <end position="41"/>
    </location>
</feature>
<dbReference type="PANTHER" id="PTHR46314:SF2">
    <property type="entry name" value="SOLUTE CARRIER FAMILY 25 MEMBER 44"/>
    <property type="match status" value="1"/>
</dbReference>
<keyword evidence="4 5" id="KW-0472">Membrane</keyword>
<dbReference type="RefSeq" id="XP_013409780.1">
    <property type="nucleotide sequence ID" value="XM_013554326.2"/>
</dbReference>
<dbReference type="GO" id="GO:0009083">
    <property type="term" value="P:branched-chain amino acid catabolic process"/>
    <property type="evidence" value="ECO:0007669"/>
    <property type="project" value="InterPro"/>
</dbReference>
<dbReference type="SUPFAM" id="SSF103506">
    <property type="entry name" value="Mitochondrial carrier"/>
    <property type="match status" value="1"/>
</dbReference>
<keyword evidence="8" id="KW-1185">Reference proteome</keyword>
<dbReference type="Gene3D" id="1.50.40.10">
    <property type="entry name" value="Mitochondrial carrier domain"/>
    <property type="match status" value="2"/>
</dbReference>
<feature type="repeat" description="Solcar" evidence="5">
    <location>
        <begin position="14"/>
        <end position="100"/>
    </location>
</feature>
<dbReference type="OrthoDB" id="250329at2759"/>
<evidence type="ECO:0000256" key="5">
    <source>
        <dbReference type="PROSITE-ProRule" id="PRU00282"/>
    </source>
</evidence>
<proteinExistence type="inferred from homology"/>
<dbReference type="PANTHER" id="PTHR46314">
    <property type="entry name" value="SOLUTE CARRIER FAMILY 25 MEMBER 44"/>
    <property type="match status" value="1"/>
</dbReference>
<sequence>MHALSEAPVIGLDMLNLYKYIPLICASGITTRALVYPFSLIKTRIQAQTQTAVYNGTLDAFGKIIRKEGVRGLYRGLLSQNAQIIPGIVYIWTYENVRQLLSTQEKFEFLHNRYLLFGLGGASAAIAGQTLGVPVDNVVQYRQLGHKTKKTHMKALPPEVYKQSYPSLAIIQHLWRSEGPLALWKGYFATLSMVIPSSALWWWIYGYNSDILTYYLSAKVPMTGIQCGAGLSAGICATCVTNVLDIIRLRIQTERKTYIYTARTLWKEEGMSMFYKGLSARLAHSLPFSFTIIFLYESIKKFSVKEEFKDKVKW</sequence>
<evidence type="ECO:0000256" key="3">
    <source>
        <dbReference type="ARBA" id="ARBA00022692"/>
    </source>
</evidence>
<dbReference type="InterPro" id="IPR018108">
    <property type="entry name" value="MCP_transmembrane"/>
</dbReference>
<dbReference type="RefSeq" id="XP_013409778.1">
    <property type="nucleotide sequence ID" value="XM_013554324.2"/>
</dbReference>
<evidence type="ECO:0000256" key="6">
    <source>
        <dbReference type="RuleBase" id="RU000488"/>
    </source>
</evidence>
<evidence type="ECO:0000313" key="9">
    <source>
        <dbReference type="RefSeq" id="XP_013409778.1"/>
    </source>
</evidence>
<comment type="similarity">
    <text evidence="2 6">Belongs to the mitochondrial carrier (TC 2.A.29) family.</text>
</comment>
<keyword evidence="6" id="KW-0813">Transport</keyword>
<dbReference type="InterPro" id="IPR042164">
    <property type="entry name" value="SLC25A44"/>
</dbReference>
<dbReference type="Proteomes" id="UP000085678">
    <property type="component" value="Unplaced"/>
</dbReference>
<dbReference type="STRING" id="7574.A0A1S3JHE3"/>
<dbReference type="GO" id="GO:0016020">
    <property type="term" value="C:membrane"/>
    <property type="evidence" value="ECO:0007669"/>
    <property type="project" value="UniProtKB-SubCell"/>
</dbReference>
<evidence type="ECO:0000256" key="1">
    <source>
        <dbReference type="ARBA" id="ARBA00004141"/>
    </source>
</evidence>
<keyword evidence="7" id="KW-1133">Transmembrane helix</keyword>
<dbReference type="AlphaFoldDB" id="A0A1S3JHE3"/>
<reference evidence="9 10" key="1">
    <citation type="submission" date="2025-04" db="UniProtKB">
        <authorList>
            <consortium name="RefSeq"/>
        </authorList>
    </citation>
    <scope>IDENTIFICATION</scope>
    <source>
        <tissue evidence="9 10">Gonads</tissue>
    </source>
</reference>
<dbReference type="InterPro" id="IPR023395">
    <property type="entry name" value="MCP_dom_sf"/>
</dbReference>
<dbReference type="Pfam" id="PF00153">
    <property type="entry name" value="Mito_carr"/>
    <property type="match status" value="3"/>
</dbReference>
<evidence type="ECO:0000256" key="7">
    <source>
        <dbReference type="SAM" id="Phobius"/>
    </source>
</evidence>
<dbReference type="GO" id="GO:0015658">
    <property type="term" value="F:branched-chain amino acid transmembrane transporter activity"/>
    <property type="evidence" value="ECO:0007669"/>
    <property type="project" value="InterPro"/>
</dbReference>
<feature type="repeat" description="Solcar" evidence="5">
    <location>
        <begin position="112"/>
        <end position="211"/>
    </location>
</feature>